<feature type="compositionally biased region" description="Acidic residues" evidence="15">
    <location>
        <begin position="104"/>
        <end position="120"/>
    </location>
</feature>
<name>A0A7S4P849_9EUKA</name>
<dbReference type="AlphaFoldDB" id="A0A7S4P849"/>
<evidence type="ECO:0000256" key="2">
    <source>
        <dbReference type="ARBA" id="ARBA00008874"/>
    </source>
</evidence>
<keyword evidence="8" id="KW-0418">Kinase</keyword>
<evidence type="ECO:0000256" key="14">
    <source>
        <dbReference type="RuleBase" id="RU000304"/>
    </source>
</evidence>
<dbReference type="InterPro" id="IPR036936">
    <property type="entry name" value="CRIB_dom_sf"/>
</dbReference>
<evidence type="ECO:0000256" key="15">
    <source>
        <dbReference type="SAM" id="MobiDB-lite"/>
    </source>
</evidence>
<evidence type="ECO:0000256" key="4">
    <source>
        <dbReference type="ARBA" id="ARBA00022527"/>
    </source>
</evidence>
<feature type="compositionally biased region" description="Pro residues" evidence="15">
    <location>
        <begin position="143"/>
        <end position="159"/>
    </location>
</feature>
<feature type="region of interest" description="Disordered" evidence="15">
    <location>
        <begin position="104"/>
        <end position="167"/>
    </location>
</feature>
<sequence length="469" mass="52116">MADSKGSKFGKLSKGVSAPKKFLNQKKEMNKAKNTPISNPRNFRQLTHIGYNKDTGEFEGLPPEWAIMLTCSGLSDEEKAQHPEFVLKVLDFQQKQIAKEVDLDDSDFSDLTDSDEEAEDMGVAQIRPSPSPPKPGGSGASPRPVPPPKPGQPAAPAGPAPTQSDASQVTLKDLICHDDPRKIYSDFVEIGKGVSGTVQLAVDNRTGNQVAIKQMIIAKQAKKEVLTNEILIMKESHHDNIVNFLDAYLVDGEIWVAMEFVDGGALTDLIFANEDGINEGHIAFVCWKVLLGLEYLHSRPRPVIHRDIKSDNILMGVNGSCKITDFGFSAQLNAQSKRQTVAGTSYWMAPEVIKGEEYGPKVDVWSLGIMAHEMYEGEPPYMEKDPIKALFLIVSAGRPPFKHANKVSPQFKDFVEVMTRMDPDDRPSTSEMLKHPFLEKRCNLNDILPLIVKAKEYKEEDVDWLDEDE</sequence>
<evidence type="ECO:0000256" key="8">
    <source>
        <dbReference type="ARBA" id="ARBA00022777"/>
    </source>
</evidence>
<proteinExistence type="inferred from homology"/>
<dbReference type="GO" id="GO:0046872">
    <property type="term" value="F:metal ion binding"/>
    <property type="evidence" value="ECO:0007669"/>
    <property type="project" value="UniProtKB-KW"/>
</dbReference>
<dbReference type="InterPro" id="IPR051931">
    <property type="entry name" value="PAK3-like"/>
</dbReference>
<comment type="cofactor">
    <cofactor evidence="1">
        <name>Mg(2+)</name>
        <dbReference type="ChEBI" id="CHEBI:18420"/>
    </cofactor>
</comment>
<evidence type="ECO:0000256" key="11">
    <source>
        <dbReference type="ARBA" id="ARBA00047899"/>
    </source>
</evidence>
<evidence type="ECO:0000256" key="13">
    <source>
        <dbReference type="PROSITE-ProRule" id="PRU10141"/>
    </source>
</evidence>
<dbReference type="Gene3D" id="1.10.510.10">
    <property type="entry name" value="Transferase(Phosphotransferase) domain 1"/>
    <property type="match status" value="1"/>
</dbReference>
<dbReference type="Gene3D" id="3.90.810.10">
    <property type="entry name" value="CRIB domain"/>
    <property type="match status" value="1"/>
</dbReference>
<dbReference type="PROSITE" id="PS00108">
    <property type="entry name" value="PROTEIN_KINASE_ST"/>
    <property type="match status" value="1"/>
</dbReference>
<dbReference type="EMBL" id="HBKR01030982">
    <property type="protein sequence ID" value="CAE2326629.1"/>
    <property type="molecule type" value="Transcribed_RNA"/>
</dbReference>
<dbReference type="Gene3D" id="3.30.200.20">
    <property type="entry name" value="Phosphorylase Kinase, domain 1"/>
    <property type="match status" value="1"/>
</dbReference>
<dbReference type="PROSITE" id="PS50108">
    <property type="entry name" value="CRIB"/>
    <property type="match status" value="1"/>
</dbReference>
<protein>
    <recommendedName>
        <fullName evidence="3">non-specific serine/threonine protein kinase</fullName>
        <ecNumber evidence="3">2.7.11.1</ecNumber>
    </recommendedName>
</protein>
<evidence type="ECO:0000256" key="6">
    <source>
        <dbReference type="ARBA" id="ARBA00022723"/>
    </source>
</evidence>
<evidence type="ECO:0000256" key="10">
    <source>
        <dbReference type="ARBA" id="ARBA00022842"/>
    </source>
</evidence>
<comment type="catalytic activity">
    <reaction evidence="11">
        <text>L-threonyl-[protein] + ATP = O-phospho-L-threonyl-[protein] + ADP + H(+)</text>
        <dbReference type="Rhea" id="RHEA:46608"/>
        <dbReference type="Rhea" id="RHEA-COMP:11060"/>
        <dbReference type="Rhea" id="RHEA-COMP:11605"/>
        <dbReference type="ChEBI" id="CHEBI:15378"/>
        <dbReference type="ChEBI" id="CHEBI:30013"/>
        <dbReference type="ChEBI" id="CHEBI:30616"/>
        <dbReference type="ChEBI" id="CHEBI:61977"/>
        <dbReference type="ChEBI" id="CHEBI:456216"/>
        <dbReference type="EC" id="2.7.11.1"/>
    </reaction>
</comment>
<dbReference type="InterPro" id="IPR011009">
    <property type="entry name" value="Kinase-like_dom_sf"/>
</dbReference>
<comment type="similarity">
    <text evidence="2">Belongs to the protein kinase superfamily. STE Ser/Thr protein kinase family. STE20 subfamily.</text>
</comment>
<dbReference type="InterPro" id="IPR017441">
    <property type="entry name" value="Protein_kinase_ATP_BS"/>
</dbReference>
<feature type="compositionally biased region" description="Low complexity" evidence="15">
    <location>
        <begin position="7"/>
        <end position="17"/>
    </location>
</feature>
<dbReference type="PANTHER" id="PTHR45832">
    <property type="entry name" value="SERINE/THREONINE-PROTEIN KINASE SAMKA-RELATED-RELATED"/>
    <property type="match status" value="1"/>
</dbReference>
<keyword evidence="5" id="KW-0808">Transferase</keyword>
<evidence type="ECO:0000313" key="18">
    <source>
        <dbReference type="EMBL" id="CAE2326629.1"/>
    </source>
</evidence>
<dbReference type="GO" id="GO:0004674">
    <property type="term" value="F:protein serine/threonine kinase activity"/>
    <property type="evidence" value="ECO:0007669"/>
    <property type="project" value="UniProtKB-KW"/>
</dbReference>
<dbReference type="FunFam" id="1.10.510.10:FF:000768">
    <property type="entry name" value="Non-specific serine/threonine protein kinase"/>
    <property type="match status" value="1"/>
</dbReference>
<dbReference type="SMART" id="SM00285">
    <property type="entry name" value="PBD"/>
    <property type="match status" value="1"/>
</dbReference>
<evidence type="ECO:0000256" key="3">
    <source>
        <dbReference type="ARBA" id="ARBA00012513"/>
    </source>
</evidence>
<feature type="binding site" evidence="13">
    <location>
        <position position="219"/>
    </location>
    <ligand>
        <name>ATP</name>
        <dbReference type="ChEBI" id="CHEBI:30616"/>
    </ligand>
</feature>
<keyword evidence="9 13" id="KW-0067">ATP-binding</keyword>
<reference evidence="18" key="1">
    <citation type="submission" date="2021-01" db="EMBL/GenBank/DDBJ databases">
        <authorList>
            <person name="Corre E."/>
            <person name="Pelletier E."/>
            <person name="Niang G."/>
            <person name="Scheremetjew M."/>
            <person name="Finn R."/>
            <person name="Kale V."/>
            <person name="Holt S."/>
            <person name="Cochrane G."/>
            <person name="Meng A."/>
            <person name="Brown T."/>
            <person name="Cohen L."/>
        </authorList>
    </citation>
    <scope>NUCLEOTIDE SEQUENCE</scope>
    <source>
        <strain evidence="18">SoJaBio B1-5/56/2</strain>
    </source>
</reference>
<keyword evidence="4 14" id="KW-0723">Serine/threonine-protein kinase</keyword>
<organism evidence="18">
    <name type="scientific">Paramoeba aestuarina</name>
    <dbReference type="NCBI Taxonomy" id="180227"/>
    <lineage>
        <taxon>Eukaryota</taxon>
        <taxon>Amoebozoa</taxon>
        <taxon>Discosea</taxon>
        <taxon>Flabellinia</taxon>
        <taxon>Dactylopodida</taxon>
        <taxon>Paramoebidae</taxon>
        <taxon>Paramoeba</taxon>
    </lineage>
</organism>
<dbReference type="InterPro" id="IPR000095">
    <property type="entry name" value="CRIB_dom"/>
</dbReference>
<dbReference type="CDD" id="cd06614">
    <property type="entry name" value="STKc_PAK"/>
    <property type="match status" value="1"/>
</dbReference>
<dbReference type="PANTHER" id="PTHR45832:SF22">
    <property type="entry name" value="SERINE_THREONINE-PROTEIN KINASE SAMKA-RELATED"/>
    <property type="match status" value="1"/>
</dbReference>
<dbReference type="PROSITE" id="PS50011">
    <property type="entry name" value="PROTEIN_KINASE_DOM"/>
    <property type="match status" value="1"/>
</dbReference>
<keyword evidence="7 13" id="KW-0547">Nucleotide-binding</keyword>
<feature type="domain" description="CRIB" evidence="17">
    <location>
        <begin position="37"/>
        <end position="50"/>
    </location>
</feature>
<keyword evidence="10" id="KW-0460">Magnesium</keyword>
<keyword evidence="6" id="KW-0479">Metal-binding</keyword>
<accession>A0A7S4P849</accession>
<dbReference type="InterPro" id="IPR000719">
    <property type="entry name" value="Prot_kinase_dom"/>
</dbReference>
<evidence type="ECO:0000256" key="7">
    <source>
        <dbReference type="ARBA" id="ARBA00022741"/>
    </source>
</evidence>
<feature type="compositionally biased region" description="Polar residues" evidence="15">
    <location>
        <begin position="32"/>
        <end position="42"/>
    </location>
</feature>
<dbReference type="GO" id="GO:0005524">
    <property type="term" value="F:ATP binding"/>
    <property type="evidence" value="ECO:0007669"/>
    <property type="project" value="UniProtKB-UniRule"/>
</dbReference>
<dbReference type="EC" id="2.7.11.1" evidence="3"/>
<evidence type="ECO:0000256" key="9">
    <source>
        <dbReference type="ARBA" id="ARBA00022840"/>
    </source>
</evidence>
<gene>
    <name evidence="18" type="ORF">NAES01612_LOCUS20345</name>
</gene>
<comment type="catalytic activity">
    <reaction evidence="12">
        <text>L-seryl-[protein] + ATP = O-phospho-L-seryl-[protein] + ADP + H(+)</text>
        <dbReference type="Rhea" id="RHEA:17989"/>
        <dbReference type="Rhea" id="RHEA-COMP:9863"/>
        <dbReference type="Rhea" id="RHEA-COMP:11604"/>
        <dbReference type="ChEBI" id="CHEBI:15378"/>
        <dbReference type="ChEBI" id="CHEBI:29999"/>
        <dbReference type="ChEBI" id="CHEBI:30616"/>
        <dbReference type="ChEBI" id="CHEBI:83421"/>
        <dbReference type="ChEBI" id="CHEBI:456216"/>
        <dbReference type="EC" id="2.7.11.1"/>
    </reaction>
</comment>
<dbReference type="SUPFAM" id="SSF56112">
    <property type="entry name" value="Protein kinase-like (PK-like)"/>
    <property type="match status" value="1"/>
</dbReference>
<feature type="domain" description="Protein kinase" evidence="16">
    <location>
        <begin position="184"/>
        <end position="438"/>
    </location>
</feature>
<evidence type="ECO:0000259" key="16">
    <source>
        <dbReference type="PROSITE" id="PS50011"/>
    </source>
</evidence>
<feature type="region of interest" description="Disordered" evidence="15">
    <location>
        <begin position="1"/>
        <end position="42"/>
    </location>
</feature>
<evidence type="ECO:0000256" key="1">
    <source>
        <dbReference type="ARBA" id="ARBA00001946"/>
    </source>
</evidence>
<dbReference type="InterPro" id="IPR008271">
    <property type="entry name" value="Ser/Thr_kinase_AS"/>
</dbReference>
<dbReference type="Pfam" id="PF00786">
    <property type="entry name" value="PBD"/>
    <property type="match status" value="1"/>
</dbReference>
<evidence type="ECO:0000256" key="5">
    <source>
        <dbReference type="ARBA" id="ARBA00022679"/>
    </source>
</evidence>
<dbReference type="PROSITE" id="PS00107">
    <property type="entry name" value="PROTEIN_KINASE_ATP"/>
    <property type="match status" value="1"/>
</dbReference>
<evidence type="ECO:0000259" key="17">
    <source>
        <dbReference type="PROSITE" id="PS50108"/>
    </source>
</evidence>
<evidence type="ECO:0000256" key="12">
    <source>
        <dbReference type="ARBA" id="ARBA00048679"/>
    </source>
</evidence>
<dbReference type="CDD" id="cd01093">
    <property type="entry name" value="CRIB_PAK_like"/>
    <property type="match status" value="1"/>
</dbReference>
<dbReference type="SMART" id="SM00220">
    <property type="entry name" value="S_TKc"/>
    <property type="match status" value="1"/>
</dbReference>
<dbReference type="InterPro" id="IPR033923">
    <property type="entry name" value="PAK_BD"/>
</dbReference>
<dbReference type="Pfam" id="PF00069">
    <property type="entry name" value="Pkinase"/>
    <property type="match status" value="1"/>
</dbReference>